<comment type="caution">
    <text evidence="1">The sequence shown here is derived from an EMBL/GenBank/DDBJ whole genome shotgun (WGS) entry which is preliminary data.</text>
</comment>
<name>A0A4Y2H7D5_ARAVE</name>
<sequence length="113" mass="13366">MKVREEGKKEEMGIKGTRKEYDMLKRLVRDSQSAEGYFVTKLLLLKRDHMMRMTPDPTFPFLNLSSDFEAETLPPWLRGPIQKQKELEVTVHVLSAENWQHGLWMHKTLMCFV</sequence>
<reference evidence="1 2" key="1">
    <citation type="journal article" date="2019" name="Sci. Rep.">
        <title>Orb-weaving spider Araneus ventricosus genome elucidates the spidroin gene catalogue.</title>
        <authorList>
            <person name="Kono N."/>
            <person name="Nakamura H."/>
            <person name="Ohtoshi R."/>
            <person name="Moran D.A.P."/>
            <person name="Shinohara A."/>
            <person name="Yoshida Y."/>
            <person name="Fujiwara M."/>
            <person name="Mori M."/>
            <person name="Tomita M."/>
            <person name="Arakawa K."/>
        </authorList>
    </citation>
    <scope>NUCLEOTIDE SEQUENCE [LARGE SCALE GENOMIC DNA]</scope>
</reference>
<protein>
    <submittedName>
        <fullName evidence="1">Uncharacterized protein</fullName>
    </submittedName>
</protein>
<organism evidence="1 2">
    <name type="scientific">Araneus ventricosus</name>
    <name type="common">Orbweaver spider</name>
    <name type="synonym">Epeira ventricosa</name>
    <dbReference type="NCBI Taxonomy" id="182803"/>
    <lineage>
        <taxon>Eukaryota</taxon>
        <taxon>Metazoa</taxon>
        <taxon>Ecdysozoa</taxon>
        <taxon>Arthropoda</taxon>
        <taxon>Chelicerata</taxon>
        <taxon>Arachnida</taxon>
        <taxon>Araneae</taxon>
        <taxon>Araneomorphae</taxon>
        <taxon>Entelegynae</taxon>
        <taxon>Araneoidea</taxon>
        <taxon>Araneidae</taxon>
        <taxon>Araneus</taxon>
    </lineage>
</organism>
<keyword evidence="2" id="KW-1185">Reference proteome</keyword>
<evidence type="ECO:0000313" key="2">
    <source>
        <dbReference type="Proteomes" id="UP000499080"/>
    </source>
</evidence>
<proteinExistence type="predicted"/>
<dbReference type="Proteomes" id="UP000499080">
    <property type="component" value="Unassembled WGS sequence"/>
</dbReference>
<gene>
    <name evidence="1" type="ORF">AVEN_235166_1</name>
</gene>
<accession>A0A4Y2H7D5</accession>
<dbReference type="EMBL" id="BGPR01001744">
    <property type="protein sequence ID" value="GBM60905.1"/>
    <property type="molecule type" value="Genomic_DNA"/>
</dbReference>
<dbReference type="AlphaFoldDB" id="A0A4Y2H7D5"/>
<evidence type="ECO:0000313" key="1">
    <source>
        <dbReference type="EMBL" id="GBM60905.1"/>
    </source>
</evidence>